<dbReference type="FunFam" id="3.40.120.10:FF:000013">
    <property type="entry name" value="Phosphoacetylglucosamine mutase"/>
    <property type="match status" value="1"/>
</dbReference>
<dbReference type="InterPro" id="IPR036900">
    <property type="entry name" value="A-D-PHexomutase_C_sf"/>
</dbReference>
<dbReference type="FunFam" id="3.30.310.50:FF:000003">
    <property type="entry name" value="Phosphoacetylglucosamine mutase"/>
    <property type="match status" value="1"/>
</dbReference>
<comment type="pathway">
    <text evidence="2 11">Nucleotide-sugar biosynthesis; UDP-N-acetyl-alpha-D-glucosamine biosynthesis; N-acetyl-alpha-D-glucosamine 1-phosphate from alpha-D-glucosamine 6-phosphate (route I): step 2/2.</text>
</comment>
<reference evidence="20 21" key="2">
    <citation type="submission" date="2018-11" db="EMBL/GenBank/DDBJ databases">
        <authorList>
            <consortium name="Pathogen Informatics"/>
        </authorList>
    </citation>
    <scope>NUCLEOTIDE SEQUENCE [LARGE SCALE GENOMIC DNA]</scope>
</reference>
<dbReference type="PROSITE" id="PS00710">
    <property type="entry name" value="PGM_PMM"/>
    <property type="match status" value="1"/>
</dbReference>
<evidence type="ECO:0000256" key="3">
    <source>
        <dbReference type="ARBA" id="ARBA00010231"/>
    </source>
</evidence>
<comment type="function">
    <text evidence="11">Catalyzes the conversion of GlcNAc-6-P into GlcNAc-1-P during the synthesis of uridine diphosphate/UDP-GlcNAc, a sugar nucleotide critical to multiple glycosylation pathways including protein N- and O-glycosylation.</text>
</comment>
<dbReference type="EC" id="5.4.2.3" evidence="4 11"/>
<evidence type="ECO:0000256" key="6">
    <source>
        <dbReference type="ARBA" id="ARBA00022723"/>
    </source>
</evidence>
<sequence>MDLLTVSNLQPVMMPVPHSLLTLTPHSTCSIQAVVFLGCLVACLFAYLNVTFAALRSYVTVFLNGLRTEIWTNNVRIIQYMSKLSEMGNIEFVWKIYTRESNTDHNGRKVPVSLTKKFSYGTAGFRANATYLPFIVFRVGYLAGIRARYLNQTIGVMITASHNPMEDNGVKIIDPMGGMLDAAWENYADLIVNSSDSEFLRKSQEFLRQFSGRVVENATVFTAIDTRPSSKYIEEAAFCGAQCARVVGRRLGLLTTPQLHYIVRCQNDSSYGVPTEAGYYAKVQNALAGLNFVTRCGKAYIPTLYLDCANGIGAQKFPLMCIRWSVLVVNLMNDQKTQLNDKCGADYVKIEKKFPRNFDKIQAFERCAAFDGDADRLVYFYRDASNEFVLIDGDKIAALFAKYITEQVTGAGFSDVFMVSVIQTGYANGNSTKFLRDKMGVHVCCVATGIKNLQKEAVKYDIAVYFEANGHGTVYFSPRFYDILRFLIVIITILLLNISFRFIFYFGLFSFMRRWTVITHKDEVDQTIQIKRLLYFSKLLNTVVGDAMTDLLAVEMILKHYDWTVENWNNMYKDLPNVQRKLRAVNRSVFQMSADETTCVKPRKLQGAINTIVSKYTDGRSFVRPSGTEDVVRIYAEAATEHDAEAIANEVEVAVATYCV</sequence>
<feature type="binding site" evidence="14">
    <location>
        <position position="371"/>
    </location>
    <ligand>
        <name>Mg(2+)</name>
        <dbReference type="ChEBI" id="CHEBI:18420"/>
    </ligand>
</feature>
<dbReference type="Pfam" id="PF02878">
    <property type="entry name" value="PGM_PMM_I"/>
    <property type="match status" value="1"/>
</dbReference>
<organism evidence="22">
    <name type="scientific">Brugia pahangi</name>
    <name type="common">Filarial nematode worm</name>
    <dbReference type="NCBI Taxonomy" id="6280"/>
    <lineage>
        <taxon>Eukaryota</taxon>
        <taxon>Metazoa</taxon>
        <taxon>Ecdysozoa</taxon>
        <taxon>Nematoda</taxon>
        <taxon>Chromadorea</taxon>
        <taxon>Rhabditida</taxon>
        <taxon>Spirurina</taxon>
        <taxon>Spiruromorpha</taxon>
        <taxon>Filarioidea</taxon>
        <taxon>Onchocercidae</taxon>
        <taxon>Brugia</taxon>
    </lineage>
</organism>
<feature type="binding site" description="via phosphate group" evidence="14">
    <location>
        <position position="161"/>
    </location>
    <ligand>
        <name>Mg(2+)</name>
        <dbReference type="ChEBI" id="CHEBI:18420"/>
    </ligand>
</feature>
<dbReference type="Pfam" id="PF00408">
    <property type="entry name" value="PGM_PMM_IV"/>
    <property type="match status" value="1"/>
</dbReference>
<dbReference type="Gene3D" id="3.30.310.50">
    <property type="entry name" value="Alpha-D-phosphohexomutase, C-terminal domain"/>
    <property type="match status" value="1"/>
</dbReference>
<dbReference type="GO" id="GO:0000287">
    <property type="term" value="F:magnesium ion binding"/>
    <property type="evidence" value="ECO:0007669"/>
    <property type="project" value="InterPro"/>
</dbReference>
<accession>A0A158PPW5</accession>
<dbReference type="CDD" id="cd03086">
    <property type="entry name" value="PGM3"/>
    <property type="match status" value="1"/>
</dbReference>
<name>A0A158PPW5_BRUPA</name>
<evidence type="ECO:0000313" key="20">
    <source>
        <dbReference type="EMBL" id="VDN81563.1"/>
    </source>
</evidence>
<feature type="binding site" evidence="14">
    <location>
        <position position="373"/>
    </location>
    <ligand>
        <name>Mg(2+)</name>
        <dbReference type="ChEBI" id="CHEBI:18420"/>
    </ligand>
</feature>
<keyword evidence="7 11" id="KW-0460">Magnesium</keyword>
<evidence type="ECO:0000256" key="9">
    <source>
        <dbReference type="ARBA" id="ARBA00031926"/>
    </source>
</evidence>
<evidence type="ECO:0000256" key="8">
    <source>
        <dbReference type="ARBA" id="ARBA00023235"/>
    </source>
</evidence>
<feature type="binding site" evidence="13">
    <location>
        <begin position="624"/>
        <end position="628"/>
    </location>
    <ligand>
        <name>substrate</name>
    </ligand>
</feature>
<evidence type="ECO:0000256" key="13">
    <source>
        <dbReference type="PIRSR" id="PIRSR016408-2"/>
    </source>
</evidence>
<feature type="domain" description="Phosphoacetylglucosamine mutase AMG1" evidence="18">
    <location>
        <begin position="392"/>
        <end position="484"/>
    </location>
</feature>
<dbReference type="SUPFAM" id="SSF55957">
    <property type="entry name" value="Phosphoglucomutase, C-terminal domain"/>
    <property type="match status" value="1"/>
</dbReference>
<dbReference type="EMBL" id="UZAD01000016">
    <property type="protein sequence ID" value="VDN81563.1"/>
    <property type="molecule type" value="Genomic_DNA"/>
</dbReference>
<evidence type="ECO:0000259" key="16">
    <source>
        <dbReference type="Pfam" id="PF00408"/>
    </source>
</evidence>
<dbReference type="PANTHER" id="PTHR45955">
    <property type="entry name" value="PHOSPHOACETYLGLUCOSAMINE MUTASE"/>
    <property type="match status" value="1"/>
</dbReference>
<feature type="binding site" evidence="13">
    <location>
        <begin position="467"/>
        <end position="469"/>
    </location>
    <ligand>
        <name>substrate</name>
    </ligand>
</feature>
<dbReference type="SUPFAM" id="SSF53738">
    <property type="entry name" value="Phosphoglucomutase, first 3 domains"/>
    <property type="match status" value="3"/>
</dbReference>
<evidence type="ECO:0000259" key="19">
    <source>
        <dbReference type="Pfam" id="PF21405"/>
    </source>
</evidence>
<dbReference type="InterPro" id="IPR049023">
    <property type="entry name" value="AMG1_II"/>
</dbReference>
<dbReference type="AlphaFoldDB" id="A0A158PPW5"/>
<dbReference type="GO" id="GO:0005975">
    <property type="term" value="P:carbohydrate metabolic process"/>
    <property type="evidence" value="ECO:0007669"/>
    <property type="project" value="InterPro"/>
</dbReference>
<dbReference type="GO" id="GO:0004610">
    <property type="term" value="F:phosphoacetylglucosamine mutase activity"/>
    <property type="evidence" value="ECO:0007669"/>
    <property type="project" value="UniProtKB-UniRule"/>
</dbReference>
<dbReference type="Gene3D" id="3.40.120.10">
    <property type="entry name" value="Alpha-D-Glucose-1,6-Bisphosphate, subunit A, domain 3"/>
    <property type="match status" value="3"/>
</dbReference>
<feature type="domain" description="Phosphoacetylglucosamine mutase AMG1" evidence="19">
    <location>
        <begin position="273"/>
        <end position="378"/>
    </location>
</feature>
<feature type="transmembrane region" description="Helical" evidence="15">
    <location>
        <begin position="30"/>
        <end position="48"/>
    </location>
</feature>
<feature type="binding site" evidence="13">
    <location>
        <position position="633"/>
    </location>
    <ligand>
        <name>substrate</name>
    </ligand>
</feature>
<keyword evidence="6 11" id="KW-0479">Metal-binding</keyword>
<dbReference type="GO" id="GO:0006048">
    <property type="term" value="P:UDP-N-acetylglucosamine biosynthetic process"/>
    <property type="evidence" value="ECO:0007669"/>
    <property type="project" value="UniProtKB-UniRule"/>
</dbReference>
<evidence type="ECO:0000259" key="17">
    <source>
        <dbReference type="Pfam" id="PF02878"/>
    </source>
</evidence>
<evidence type="ECO:0000256" key="10">
    <source>
        <dbReference type="ARBA" id="ARBA00032065"/>
    </source>
</evidence>
<feature type="domain" description="Alpha-D-phosphohexomutase C-terminal" evidence="16">
    <location>
        <begin position="609"/>
        <end position="651"/>
    </location>
</feature>
<comment type="catalytic activity">
    <reaction evidence="1 11">
        <text>N-acetyl-alpha-D-glucosamine 1-phosphate = N-acetyl-D-glucosamine 6-phosphate</text>
        <dbReference type="Rhea" id="RHEA:23804"/>
        <dbReference type="ChEBI" id="CHEBI:57513"/>
        <dbReference type="ChEBI" id="CHEBI:57776"/>
        <dbReference type="EC" id="5.4.2.3"/>
    </reaction>
</comment>
<evidence type="ECO:0000256" key="14">
    <source>
        <dbReference type="PIRSR" id="PIRSR016408-3"/>
    </source>
</evidence>
<dbReference type="Proteomes" id="UP000278627">
    <property type="component" value="Unassembled WGS sequence"/>
</dbReference>
<protein>
    <recommendedName>
        <fullName evidence="4 11">Phosphoacetylglucosamine mutase</fullName>
        <shortName evidence="11">PAGM</shortName>
        <ecNumber evidence="4 11">5.4.2.3</ecNumber>
    </recommendedName>
    <alternativeName>
        <fullName evidence="10 11">Acetylglucosamine phosphomutase</fullName>
    </alternativeName>
    <alternativeName>
        <fullName evidence="9 11">N-acetylglucosamine-phosphate mutase</fullName>
    </alternativeName>
</protein>
<evidence type="ECO:0000256" key="2">
    <source>
        <dbReference type="ARBA" id="ARBA00004865"/>
    </source>
</evidence>
<keyword evidence="15" id="KW-0812">Transmembrane</keyword>
<keyword evidence="8 11" id="KW-0413">Isomerase</keyword>
<proteinExistence type="inferred from homology"/>
<dbReference type="InterPro" id="IPR049022">
    <property type="entry name" value="AMG1_III"/>
</dbReference>
<keyword evidence="15" id="KW-1133">Transmembrane helix</keyword>
<gene>
    <name evidence="20" type="ORF">BPAG_LOCUS377</name>
</gene>
<dbReference type="InterPro" id="IPR016066">
    <property type="entry name" value="A-D-PHexomutase_CS"/>
</dbReference>
<dbReference type="InterPro" id="IPR005843">
    <property type="entry name" value="A-D-PHexomutase_C"/>
</dbReference>
<feature type="domain" description="Phosphoacetylglucosamine mutase AMG1" evidence="18">
    <location>
        <begin position="521"/>
        <end position="563"/>
    </location>
</feature>
<evidence type="ECO:0000256" key="7">
    <source>
        <dbReference type="ARBA" id="ARBA00022842"/>
    </source>
</evidence>
<reference evidence="22" key="1">
    <citation type="submission" date="2016-04" db="UniProtKB">
        <authorList>
            <consortium name="WormBaseParasite"/>
        </authorList>
    </citation>
    <scope>IDENTIFICATION</scope>
</reference>
<evidence type="ECO:0000313" key="22">
    <source>
        <dbReference type="WBParaSite" id="BPAG_0000037601-mRNA-1"/>
    </source>
</evidence>
<dbReference type="InterPro" id="IPR016657">
    <property type="entry name" value="PAGM"/>
</dbReference>
<evidence type="ECO:0000313" key="21">
    <source>
        <dbReference type="Proteomes" id="UP000278627"/>
    </source>
</evidence>
<evidence type="ECO:0000256" key="15">
    <source>
        <dbReference type="SAM" id="Phobius"/>
    </source>
</evidence>
<dbReference type="InterPro" id="IPR005844">
    <property type="entry name" value="A-D-PHexomutase_a/b/a-I"/>
</dbReference>
<dbReference type="Pfam" id="PF21404">
    <property type="entry name" value="AMG1_III"/>
    <property type="match status" value="2"/>
</dbReference>
<dbReference type="STRING" id="6280.A0A158PPW5"/>
<dbReference type="WBParaSite" id="BPAG_0000037601-mRNA-1">
    <property type="protein sequence ID" value="BPAG_0000037601-mRNA-1"/>
    <property type="gene ID" value="BPAG_0000037601"/>
</dbReference>
<evidence type="ECO:0000256" key="12">
    <source>
        <dbReference type="PIRSR" id="PIRSR016408-1"/>
    </source>
</evidence>
<dbReference type="PIRSF" id="PIRSF016408">
    <property type="entry name" value="PAGM"/>
    <property type="match status" value="1"/>
</dbReference>
<dbReference type="Pfam" id="PF21405">
    <property type="entry name" value="AMG1_II"/>
    <property type="match status" value="1"/>
</dbReference>
<keyword evidence="5" id="KW-0597">Phosphoprotein</keyword>
<evidence type="ECO:0000256" key="4">
    <source>
        <dbReference type="ARBA" id="ARBA00012731"/>
    </source>
</evidence>
<keyword evidence="15" id="KW-0472">Membrane</keyword>
<evidence type="ECO:0000256" key="5">
    <source>
        <dbReference type="ARBA" id="ARBA00022553"/>
    </source>
</evidence>
<feature type="binding site" evidence="14">
    <location>
        <position position="375"/>
    </location>
    <ligand>
        <name>Mg(2+)</name>
        <dbReference type="ChEBI" id="CHEBI:18420"/>
    </ligand>
</feature>
<keyword evidence="21" id="KW-1185">Reference proteome</keyword>
<evidence type="ECO:0000256" key="11">
    <source>
        <dbReference type="PIRNR" id="PIRNR016408"/>
    </source>
</evidence>
<evidence type="ECO:0000259" key="18">
    <source>
        <dbReference type="Pfam" id="PF21404"/>
    </source>
</evidence>
<feature type="transmembrane region" description="Helical" evidence="15">
    <location>
        <begin position="486"/>
        <end position="508"/>
    </location>
</feature>
<feature type="domain" description="Alpha-D-phosphohexomutase alpha/beta/alpha" evidence="17">
    <location>
        <begin position="147"/>
        <end position="185"/>
    </location>
</feature>
<dbReference type="PANTHER" id="PTHR45955:SF1">
    <property type="entry name" value="PHOSPHOACETYLGLUCOSAMINE MUTASE"/>
    <property type="match status" value="1"/>
</dbReference>
<dbReference type="InterPro" id="IPR016055">
    <property type="entry name" value="A-D-PHexomutase_a/b/a-I/II/III"/>
</dbReference>
<comment type="similarity">
    <text evidence="3 11">Belongs to the phosphohexose mutase family.</text>
</comment>
<evidence type="ECO:0000256" key="1">
    <source>
        <dbReference type="ARBA" id="ARBA00000558"/>
    </source>
</evidence>
<comment type="cofactor">
    <cofactor evidence="11 14">
        <name>Mg(2+)</name>
        <dbReference type="ChEBI" id="CHEBI:18420"/>
    </cofactor>
    <text evidence="11 14">Binds 1 Mg(2+) ion per subunit.</text>
</comment>
<feature type="active site" description="Phosphoserine intermediate" evidence="12">
    <location>
        <position position="161"/>
    </location>
</feature>
<dbReference type="UniPathway" id="UPA00113">
    <property type="reaction ID" value="UER00530"/>
</dbReference>